<dbReference type="PROSITE" id="PS00073">
    <property type="entry name" value="ACYL_COA_DH_2"/>
    <property type="match status" value="1"/>
</dbReference>
<comment type="caution">
    <text evidence="16">The sequence shown here is derived from an EMBL/GenBank/DDBJ whole genome shotgun (WGS) entry which is preliminary data.</text>
</comment>
<dbReference type="FunFam" id="1.10.540.10:FF:000002">
    <property type="entry name" value="Acyl-CoA dehydrogenase FadE19"/>
    <property type="match status" value="1"/>
</dbReference>
<dbReference type="InterPro" id="IPR006089">
    <property type="entry name" value="Acyl-CoA_DH_CS"/>
</dbReference>
<dbReference type="InterPro" id="IPR006091">
    <property type="entry name" value="Acyl-CoA_Oxase/DH_mid-dom"/>
</dbReference>
<evidence type="ECO:0000256" key="10">
    <source>
        <dbReference type="ARBA" id="ARBA00067292"/>
    </source>
</evidence>
<comment type="catalytic activity">
    <reaction evidence="7">
        <text>3-sulfinopropanoyl-CoA + H2O = propanoyl-CoA + sulfite + H(+)</text>
        <dbReference type="Rhea" id="RHEA:41624"/>
        <dbReference type="ChEBI" id="CHEBI:15377"/>
        <dbReference type="ChEBI" id="CHEBI:15378"/>
        <dbReference type="ChEBI" id="CHEBI:17359"/>
        <dbReference type="ChEBI" id="CHEBI:57392"/>
        <dbReference type="ChEBI" id="CHEBI:78349"/>
        <dbReference type="EC" id="3.13.1.4"/>
    </reaction>
    <physiologicalReaction direction="left-to-right" evidence="7">
        <dbReference type="Rhea" id="RHEA:41625"/>
    </physiologicalReaction>
</comment>
<dbReference type="AlphaFoldDB" id="A0A6B2QZZ4"/>
<evidence type="ECO:0000259" key="13">
    <source>
        <dbReference type="Pfam" id="PF00441"/>
    </source>
</evidence>
<evidence type="ECO:0000256" key="12">
    <source>
        <dbReference type="ARBA" id="ARBA00075603"/>
    </source>
</evidence>
<dbReference type="CDD" id="cd01158">
    <property type="entry name" value="SCAD_SBCAD"/>
    <property type="match status" value="1"/>
</dbReference>
<dbReference type="GO" id="GO:0003995">
    <property type="term" value="F:acyl-CoA dehydrogenase activity"/>
    <property type="evidence" value="ECO:0007669"/>
    <property type="project" value="InterPro"/>
</dbReference>
<dbReference type="Gene3D" id="1.20.140.10">
    <property type="entry name" value="Butyryl-CoA Dehydrogenase, subunit A, domain 3"/>
    <property type="match status" value="1"/>
</dbReference>
<feature type="domain" description="Acyl-CoA dehydrogenase/oxidase C-terminal" evidence="13">
    <location>
        <begin position="227"/>
        <end position="375"/>
    </location>
</feature>
<dbReference type="Pfam" id="PF00441">
    <property type="entry name" value="Acyl-CoA_dh_1"/>
    <property type="match status" value="1"/>
</dbReference>
<evidence type="ECO:0000256" key="2">
    <source>
        <dbReference type="ARBA" id="ARBA00009347"/>
    </source>
</evidence>
<dbReference type="InterPro" id="IPR037069">
    <property type="entry name" value="AcylCoA_DH/ox_N_sf"/>
</dbReference>
<keyword evidence="4" id="KW-0378">Hydrolase</keyword>
<dbReference type="InterPro" id="IPR009075">
    <property type="entry name" value="AcylCo_DH/oxidase_C"/>
</dbReference>
<evidence type="ECO:0000313" key="16">
    <source>
        <dbReference type="EMBL" id="NDY84086.1"/>
    </source>
</evidence>
<evidence type="ECO:0000256" key="4">
    <source>
        <dbReference type="ARBA" id="ARBA00022801"/>
    </source>
</evidence>
<evidence type="ECO:0000256" key="11">
    <source>
        <dbReference type="ARBA" id="ARBA00068311"/>
    </source>
</evidence>
<evidence type="ECO:0000256" key="6">
    <source>
        <dbReference type="ARBA" id="ARBA00023002"/>
    </source>
</evidence>
<feature type="domain" description="Acyl-CoA dehydrogenase/oxidase N-terminal" evidence="15">
    <location>
        <begin position="4"/>
        <end position="116"/>
    </location>
</feature>
<dbReference type="Pfam" id="PF02770">
    <property type="entry name" value="Acyl-CoA_dh_M"/>
    <property type="match status" value="1"/>
</dbReference>
<dbReference type="InterPro" id="IPR009100">
    <property type="entry name" value="AcylCoA_DH/oxidase_NM_dom_sf"/>
</dbReference>
<comment type="cofactor">
    <cofactor evidence="1">
        <name>FAD</name>
        <dbReference type="ChEBI" id="CHEBI:57692"/>
    </cofactor>
</comment>
<dbReference type="Gene3D" id="2.40.110.10">
    <property type="entry name" value="Butyryl-CoA Dehydrogenase, subunit A, domain 2"/>
    <property type="match status" value="1"/>
</dbReference>
<dbReference type="SUPFAM" id="SSF56645">
    <property type="entry name" value="Acyl-CoA dehydrogenase NM domain-like"/>
    <property type="match status" value="1"/>
</dbReference>
<evidence type="ECO:0000256" key="8">
    <source>
        <dbReference type="ARBA" id="ARBA00066361"/>
    </source>
</evidence>
<keyword evidence="6" id="KW-0560">Oxidoreductase</keyword>
<evidence type="ECO:0000256" key="7">
    <source>
        <dbReference type="ARBA" id="ARBA00052938"/>
    </source>
</evidence>
<dbReference type="RefSeq" id="WP_163655901.1">
    <property type="nucleotide sequence ID" value="NZ_JAAGRN010000009.1"/>
</dbReference>
<dbReference type="GO" id="GO:0016787">
    <property type="term" value="F:hydrolase activity"/>
    <property type="evidence" value="ECO:0007669"/>
    <property type="project" value="UniProtKB-KW"/>
</dbReference>
<dbReference type="PANTHER" id="PTHR43884:SF12">
    <property type="entry name" value="ISOVALERYL-COA DEHYDROGENASE, MITOCHONDRIAL-RELATED"/>
    <property type="match status" value="1"/>
</dbReference>
<accession>A0A6B2QZZ4</accession>
<dbReference type="EC" id="3.13.1.4" evidence="9"/>
<evidence type="ECO:0000256" key="1">
    <source>
        <dbReference type="ARBA" id="ARBA00001974"/>
    </source>
</evidence>
<dbReference type="PIRSF" id="PIRSF016578">
    <property type="entry name" value="HsaA"/>
    <property type="match status" value="1"/>
</dbReference>
<keyword evidence="3" id="KW-0285">Flavoprotein</keyword>
<dbReference type="EMBL" id="JAAGRN010000009">
    <property type="protein sequence ID" value="NDY84086.1"/>
    <property type="molecule type" value="Genomic_DNA"/>
</dbReference>
<dbReference type="EC" id="1.3.8.11" evidence="8"/>
<evidence type="ECO:0000256" key="5">
    <source>
        <dbReference type="ARBA" id="ARBA00022827"/>
    </source>
</evidence>
<name>A0A6B2QZZ4_9BURK</name>
<dbReference type="Pfam" id="PF02771">
    <property type="entry name" value="Acyl-CoA_dh_N"/>
    <property type="match status" value="1"/>
</dbReference>
<proteinExistence type="inferred from homology"/>
<sequence length="377" mass="40677">MILTSEQEMIRDSMRAFAQERLAPFARDWDKNHTYPEQAIRELGELGAMGMVVPERWGGAGMDYMSLVLTLEEIAAGDGATSTIVSVQNSLACGITLAYGTDAQKTEWLIPLARGEKLGCFCLTEPQTGSDASAITTRADRDGDDFVLNGVKQFITSGKNADVAIVLAVTDKSAGKKGISCFLVPTNTPGFIVASLEEKMGQRASDTAQIVFENCRVPESCMLGKEGDGYKIALSNLEAGRIGIAAQSVGMARAAFDAAVSYAKDRVTFGVPIIEHQAVNFRLADMATQLDAARLLVWRAAMLKDAGKPCLTEASMAKLFASEVAEKVCSDAIQIHGGYGYVSDYPVERIYRDVRVCQIYEGASDIQRLVIGRAISR</sequence>
<evidence type="ECO:0000259" key="14">
    <source>
        <dbReference type="Pfam" id="PF02770"/>
    </source>
</evidence>
<keyword evidence="5" id="KW-0274">FAD</keyword>
<evidence type="ECO:0000259" key="15">
    <source>
        <dbReference type="Pfam" id="PF02771"/>
    </source>
</evidence>
<gene>
    <name evidence="16" type="ORF">G3I67_12690</name>
</gene>
<evidence type="ECO:0000256" key="3">
    <source>
        <dbReference type="ARBA" id="ARBA00022630"/>
    </source>
</evidence>
<comment type="similarity">
    <text evidence="2">Belongs to the acyl-CoA dehydrogenase family.</text>
</comment>
<protein>
    <recommendedName>
        <fullName evidence="11">3-sulfinopropanoyl-CoA desulfinase</fullName>
        <ecNumber evidence="8">1.3.8.11</ecNumber>
        <ecNumber evidence="9">3.13.1.4</ecNumber>
    </recommendedName>
    <alternativeName>
        <fullName evidence="12">3-sulfinopropionyl coenzyme A desulfinase</fullName>
    </alternativeName>
    <alternativeName>
        <fullName evidence="10">Cyclohexane-1-carbonyl-CoA dehydrogenase</fullName>
    </alternativeName>
</protein>
<feature type="domain" description="Acyl-CoA oxidase/dehydrogenase middle" evidence="14">
    <location>
        <begin position="120"/>
        <end position="215"/>
    </location>
</feature>
<organism evidence="16">
    <name type="scientific">Sheuella amnicola</name>
    <dbReference type="NCBI Taxonomy" id="2707330"/>
    <lineage>
        <taxon>Bacteria</taxon>
        <taxon>Pseudomonadati</taxon>
        <taxon>Pseudomonadota</taxon>
        <taxon>Betaproteobacteria</taxon>
        <taxon>Burkholderiales</taxon>
        <taxon>Alcaligenaceae</taxon>
        <taxon>Sheuella</taxon>
    </lineage>
</organism>
<dbReference type="InterPro" id="IPR046373">
    <property type="entry name" value="Acyl-CoA_Oxase/DH_mid-dom_sf"/>
</dbReference>
<evidence type="ECO:0000256" key="9">
    <source>
        <dbReference type="ARBA" id="ARBA00066461"/>
    </source>
</evidence>
<dbReference type="SUPFAM" id="SSF47203">
    <property type="entry name" value="Acyl-CoA dehydrogenase C-terminal domain-like"/>
    <property type="match status" value="1"/>
</dbReference>
<reference evidence="16" key="1">
    <citation type="submission" date="2020-02" db="EMBL/GenBank/DDBJ databases">
        <authorList>
            <person name="Chen W.-M."/>
        </authorList>
    </citation>
    <scope>NUCLEOTIDE SEQUENCE</scope>
    <source>
        <strain evidence="16">NBD-18</strain>
    </source>
</reference>
<dbReference type="InterPro" id="IPR013786">
    <property type="entry name" value="AcylCoA_DH/ox_N"/>
</dbReference>
<dbReference type="PANTHER" id="PTHR43884">
    <property type="entry name" value="ACYL-COA DEHYDROGENASE"/>
    <property type="match status" value="1"/>
</dbReference>
<dbReference type="GO" id="GO:0050660">
    <property type="term" value="F:flavin adenine dinucleotide binding"/>
    <property type="evidence" value="ECO:0007669"/>
    <property type="project" value="InterPro"/>
</dbReference>
<dbReference type="FunFam" id="1.20.140.10:FF:000004">
    <property type="entry name" value="Acyl-CoA dehydrogenase FadE25"/>
    <property type="match status" value="1"/>
</dbReference>
<dbReference type="FunFam" id="2.40.110.10:FF:000009">
    <property type="entry name" value="Acyl-CoA dehydrogenase"/>
    <property type="match status" value="1"/>
</dbReference>
<dbReference type="Gene3D" id="1.10.540.10">
    <property type="entry name" value="Acyl-CoA dehydrogenase/oxidase, N-terminal domain"/>
    <property type="match status" value="1"/>
</dbReference>
<dbReference type="InterPro" id="IPR036250">
    <property type="entry name" value="AcylCo_DH-like_C"/>
</dbReference>